<gene>
    <name evidence="1" type="ORF">HZI73_23890</name>
</gene>
<dbReference type="Proteomes" id="UP000683246">
    <property type="component" value="Chromosome"/>
</dbReference>
<keyword evidence="2" id="KW-1185">Reference proteome</keyword>
<dbReference type="AlphaFoldDB" id="A0A8J8MPT6"/>
<dbReference type="KEGG" id="vpy:HZI73_23890"/>
<proteinExistence type="predicted"/>
<dbReference type="RefSeq" id="WP_212695848.1">
    <property type="nucleotide sequence ID" value="NZ_CP058649.1"/>
</dbReference>
<evidence type="ECO:0000313" key="2">
    <source>
        <dbReference type="Proteomes" id="UP000683246"/>
    </source>
</evidence>
<dbReference type="EMBL" id="CP058649">
    <property type="protein sequence ID" value="QUI25148.1"/>
    <property type="molecule type" value="Genomic_DNA"/>
</dbReference>
<name>A0A8J8MPT6_9FIRM</name>
<protein>
    <submittedName>
        <fullName evidence="1">Uncharacterized protein</fullName>
    </submittedName>
</protein>
<accession>A0A8J8MPT6</accession>
<reference evidence="1" key="1">
    <citation type="submission" date="2020-07" db="EMBL/GenBank/DDBJ databases">
        <title>Vallitalea pronyensis genome.</title>
        <authorList>
            <person name="Postec A."/>
        </authorList>
    </citation>
    <scope>NUCLEOTIDE SEQUENCE</scope>
    <source>
        <strain evidence="1">FatNI3</strain>
    </source>
</reference>
<sequence length="114" mass="13597">MQHEIKKITRIVDEMLTMFMMTGTHEMDVRIQKEQDKTSIYFTQYGSTFDDDYIEQLENNLNIQRQCEVEGYYWQLTGENDMDEQLFLVGAMIDQVIIEKEEGKLSIELVRFNP</sequence>
<evidence type="ECO:0000313" key="1">
    <source>
        <dbReference type="EMBL" id="QUI25148.1"/>
    </source>
</evidence>
<organism evidence="1 2">
    <name type="scientific">Vallitalea pronyensis</name>
    <dbReference type="NCBI Taxonomy" id="1348613"/>
    <lineage>
        <taxon>Bacteria</taxon>
        <taxon>Bacillati</taxon>
        <taxon>Bacillota</taxon>
        <taxon>Clostridia</taxon>
        <taxon>Lachnospirales</taxon>
        <taxon>Vallitaleaceae</taxon>
        <taxon>Vallitalea</taxon>
    </lineage>
</organism>